<sequence length="245" mass="27528">MMKIIIPLVITILFASFACAANEISYTNAETDTVLAIKHFDADHSSKSKINDEIISFVKTAIPEKHSHTYFHIDNELMNDYFYHLTEYDVHTRLAVTEYAVAKDKTNIWLLAEGTKGVLIYGTTETLVKKTKIDLYPQVLSLIDRGTFYVDVPTFVPYTLNVRTLNNAVANVSDKNLILPVSEGKTKALITLEIAGVTKNVEKTIVVTDCKYLPEKFGERTDRGIRVGIIGRHSPRRIVGGFGDW</sequence>
<gene>
    <name evidence="2" type="ORF">HMPREF0080_00037</name>
</gene>
<evidence type="ECO:0000256" key="1">
    <source>
        <dbReference type="SAM" id="SignalP"/>
    </source>
</evidence>
<dbReference type="AlphaFoldDB" id="G9YEH9"/>
<evidence type="ECO:0000313" key="3">
    <source>
        <dbReference type="Proteomes" id="UP000005481"/>
    </source>
</evidence>
<feature type="signal peptide" evidence="1">
    <location>
        <begin position="1"/>
        <end position="20"/>
    </location>
</feature>
<protein>
    <recommendedName>
        <fullName evidence="4">TPM domain-containing protein</fullName>
    </recommendedName>
</protein>
<keyword evidence="3" id="KW-1185">Reference proteome</keyword>
<name>G9YEH9_9FIRM</name>
<dbReference type="STRING" id="861450.HMPREF0080_00037"/>
<comment type="caution">
    <text evidence="2">The sequence shown here is derived from an EMBL/GenBank/DDBJ whole genome shotgun (WGS) entry which is preliminary data.</text>
</comment>
<feature type="chain" id="PRO_5003528987" description="TPM domain-containing protein" evidence="1">
    <location>
        <begin position="21"/>
        <end position="245"/>
    </location>
</feature>
<organism evidence="2 3">
    <name type="scientific">Anaeroglobus geminatus F0357</name>
    <dbReference type="NCBI Taxonomy" id="861450"/>
    <lineage>
        <taxon>Bacteria</taxon>
        <taxon>Bacillati</taxon>
        <taxon>Bacillota</taxon>
        <taxon>Negativicutes</taxon>
        <taxon>Veillonellales</taxon>
        <taxon>Veillonellaceae</taxon>
        <taxon>Anaeroglobus</taxon>
    </lineage>
</organism>
<proteinExistence type="predicted"/>
<accession>G9YEH9</accession>
<reference evidence="2 3" key="1">
    <citation type="submission" date="2011-08" db="EMBL/GenBank/DDBJ databases">
        <authorList>
            <person name="Weinstock G."/>
            <person name="Sodergren E."/>
            <person name="Clifton S."/>
            <person name="Fulton L."/>
            <person name="Fulton B."/>
            <person name="Courtney L."/>
            <person name="Fronick C."/>
            <person name="Harrison M."/>
            <person name="Strong C."/>
            <person name="Farmer C."/>
            <person name="Delahaunty K."/>
            <person name="Markovic C."/>
            <person name="Hall O."/>
            <person name="Minx P."/>
            <person name="Tomlinson C."/>
            <person name="Mitreva M."/>
            <person name="Hou S."/>
            <person name="Chen J."/>
            <person name="Wollam A."/>
            <person name="Pepin K.H."/>
            <person name="Johnson M."/>
            <person name="Bhonagiri V."/>
            <person name="Zhang X."/>
            <person name="Suruliraj S."/>
            <person name="Warren W."/>
            <person name="Chinwalla A."/>
            <person name="Mardis E.R."/>
            <person name="Wilson R.K."/>
        </authorList>
    </citation>
    <scope>NUCLEOTIDE SEQUENCE [LARGE SCALE GENOMIC DNA]</scope>
    <source>
        <strain evidence="2 3">F0357</strain>
    </source>
</reference>
<keyword evidence="1" id="KW-0732">Signal</keyword>
<dbReference type="EMBL" id="AGCJ01000001">
    <property type="protein sequence ID" value="EHM44073.1"/>
    <property type="molecule type" value="Genomic_DNA"/>
</dbReference>
<evidence type="ECO:0000313" key="2">
    <source>
        <dbReference type="EMBL" id="EHM44073.1"/>
    </source>
</evidence>
<evidence type="ECO:0008006" key="4">
    <source>
        <dbReference type="Google" id="ProtNLM"/>
    </source>
</evidence>
<dbReference type="HOGENOM" id="CLU_1128024_0_0_9"/>
<dbReference type="PROSITE" id="PS51257">
    <property type="entry name" value="PROKAR_LIPOPROTEIN"/>
    <property type="match status" value="1"/>
</dbReference>
<dbReference type="eggNOG" id="ENOG5033WZV">
    <property type="taxonomic scope" value="Bacteria"/>
</dbReference>
<dbReference type="Proteomes" id="UP000005481">
    <property type="component" value="Unassembled WGS sequence"/>
</dbReference>